<sequence length="100" mass="10994">MGCICGKFDDDDDDNNDDNRGKTGHHAPNSTVAMLAQSLQKSGLIAAMSTFEGDNNVLTSMDVDRRVRKAKAQMRTVNIMNGCLYIDYEFVGRIPADYGT</sequence>
<evidence type="ECO:0000256" key="1">
    <source>
        <dbReference type="SAM" id="MobiDB-lite"/>
    </source>
</evidence>
<name>A0A915JJF3_ROMCU</name>
<keyword evidence="2" id="KW-1185">Reference proteome</keyword>
<accession>A0A915JJF3</accession>
<dbReference type="Proteomes" id="UP000887565">
    <property type="component" value="Unplaced"/>
</dbReference>
<protein>
    <submittedName>
        <fullName evidence="3">Uncharacterized protein</fullName>
    </submittedName>
</protein>
<reference evidence="3" key="1">
    <citation type="submission" date="2022-11" db="UniProtKB">
        <authorList>
            <consortium name="WormBaseParasite"/>
        </authorList>
    </citation>
    <scope>IDENTIFICATION</scope>
</reference>
<proteinExistence type="predicted"/>
<dbReference type="WBParaSite" id="nRc.2.0.1.t26285-RA">
    <property type="protein sequence ID" value="nRc.2.0.1.t26285-RA"/>
    <property type="gene ID" value="nRc.2.0.1.g26285"/>
</dbReference>
<evidence type="ECO:0000313" key="2">
    <source>
        <dbReference type="Proteomes" id="UP000887565"/>
    </source>
</evidence>
<evidence type="ECO:0000313" key="3">
    <source>
        <dbReference type="WBParaSite" id="nRc.2.0.1.t26285-RA"/>
    </source>
</evidence>
<feature type="region of interest" description="Disordered" evidence="1">
    <location>
        <begin position="1"/>
        <end position="30"/>
    </location>
</feature>
<dbReference type="AlphaFoldDB" id="A0A915JJF3"/>
<organism evidence="2 3">
    <name type="scientific">Romanomermis culicivorax</name>
    <name type="common">Nematode worm</name>
    <dbReference type="NCBI Taxonomy" id="13658"/>
    <lineage>
        <taxon>Eukaryota</taxon>
        <taxon>Metazoa</taxon>
        <taxon>Ecdysozoa</taxon>
        <taxon>Nematoda</taxon>
        <taxon>Enoplea</taxon>
        <taxon>Dorylaimia</taxon>
        <taxon>Mermithida</taxon>
        <taxon>Mermithoidea</taxon>
        <taxon>Mermithidae</taxon>
        <taxon>Romanomermis</taxon>
    </lineage>
</organism>